<evidence type="ECO:0000313" key="1">
    <source>
        <dbReference type="EMBL" id="MFJ1269403.1"/>
    </source>
</evidence>
<sequence>MSKCVNLFRFFDKIETTYKDMLEHIQNGLHRKQHHMETSSEEINFLLRLIASLHLNSDYETDPVRTQEILQEILNGGHLNWEDDGKFYEELVKNFNSSINRRISSHHSVVQQYSLSYPISKEVLFGVKEDSEGRKRTWMQFEKHDTKNLLNIILHLIDYIKYRITGKNIGPFGSSEHTDSNPLVVTRGMEAN</sequence>
<comment type="caution">
    <text evidence="1">The sequence shown here is derived from an EMBL/GenBank/DDBJ whole genome shotgun (WGS) entry which is preliminary data.</text>
</comment>
<proteinExistence type="predicted"/>
<evidence type="ECO:0008006" key="3">
    <source>
        <dbReference type="Google" id="ProtNLM"/>
    </source>
</evidence>
<dbReference type="Proteomes" id="UP001615550">
    <property type="component" value="Unassembled WGS sequence"/>
</dbReference>
<gene>
    <name evidence="1" type="ORF">ACD661_12625</name>
</gene>
<organism evidence="1 2">
    <name type="scientific">Legionella lytica</name>
    <dbReference type="NCBI Taxonomy" id="96232"/>
    <lineage>
        <taxon>Bacteria</taxon>
        <taxon>Pseudomonadati</taxon>
        <taxon>Pseudomonadota</taxon>
        <taxon>Gammaproteobacteria</taxon>
        <taxon>Legionellales</taxon>
        <taxon>Legionellaceae</taxon>
        <taxon>Legionella</taxon>
    </lineage>
</organism>
<protein>
    <recommendedName>
        <fullName evidence="3">Substrate of the Dot/Icm secretion system</fullName>
    </recommendedName>
</protein>
<reference evidence="1 2" key="1">
    <citation type="submission" date="2024-08" db="EMBL/GenBank/DDBJ databases">
        <title>Draft Genome Sequence of Legionella lytica strain DSB2004, Isolated From a Fire Sprinkler System.</title>
        <authorList>
            <person name="Everhart A.D."/>
            <person name="Kidane D.T."/>
            <person name="Farone A.L."/>
            <person name="Farone M.B."/>
        </authorList>
    </citation>
    <scope>NUCLEOTIDE SEQUENCE [LARGE SCALE GENOMIC DNA]</scope>
    <source>
        <strain evidence="1 2">DSB2004</strain>
    </source>
</reference>
<dbReference type="RefSeq" id="WP_400188227.1">
    <property type="nucleotide sequence ID" value="NZ_JBGORX010000006.1"/>
</dbReference>
<dbReference type="EMBL" id="JBGORX010000006">
    <property type="protein sequence ID" value="MFJ1269403.1"/>
    <property type="molecule type" value="Genomic_DNA"/>
</dbReference>
<name>A0ABW8D9L1_9GAMM</name>
<accession>A0ABW8D9L1</accession>
<keyword evidence="2" id="KW-1185">Reference proteome</keyword>
<evidence type="ECO:0000313" key="2">
    <source>
        <dbReference type="Proteomes" id="UP001615550"/>
    </source>
</evidence>